<evidence type="ECO:0000256" key="1">
    <source>
        <dbReference type="SAM" id="MobiDB-lite"/>
    </source>
</evidence>
<reference evidence="2 3" key="1">
    <citation type="submission" date="2021-06" db="EMBL/GenBank/DDBJ databases">
        <authorList>
            <person name="Palmer J.M."/>
        </authorList>
    </citation>
    <scope>NUCLEOTIDE SEQUENCE [LARGE SCALE GENOMIC DNA]</scope>
    <source>
        <strain evidence="2 3">MEX-2019</strain>
        <tissue evidence="2">Muscle</tissue>
    </source>
</reference>
<feature type="region of interest" description="Disordered" evidence="1">
    <location>
        <begin position="1"/>
        <end position="20"/>
    </location>
</feature>
<sequence length="105" mass="11724">MGKHAVRFSLSPREDPPLEVNAIHFPSSPTDPTAPSPGAEGTAFSNWHSVPWFQICSSCCQAAHGSYHGERIRSFKREALLPAEHNGSFSYNFYHQQQRVQSVLL</sequence>
<evidence type="ECO:0000313" key="3">
    <source>
        <dbReference type="Proteomes" id="UP001311232"/>
    </source>
</evidence>
<accession>A0AAV9SD60</accession>
<dbReference type="EMBL" id="JAHHUM010000585">
    <property type="protein sequence ID" value="KAK5619168.1"/>
    <property type="molecule type" value="Genomic_DNA"/>
</dbReference>
<evidence type="ECO:0000313" key="2">
    <source>
        <dbReference type="EMBL" id="KAK5619168.1"/>
    </source>
</evidence>
<organism evidence="2 3">
    <name type="scientific">Crenichthys baileyi</name>
    <name type="common">White River springfish</name>
    <dbReference type="NCBI Taxonomy" id="28760"/>
    <lineage>
        <taxon>Eukaryota</taxon>
        <taxon>Metazoa</taxon>
        <taxon>Chordata</taxon>
        <taxon>Craniata</taxon>
        <taxon>Vertebrata</taxon>
        <taxon>Euteleostomi</taxon>
        <taxon>Actinopterygii</taxon>
        <taxon>Neopterygii</taxon>
        <taxon>Teleostei</taxon>
        <taxon>Neoteleostei</taxon>
        <taxon>Acanthomorphata</taxon>
        <taxon>Ovalentaria</taxon>
        <taxon>Atherinomorphae</taxon>
        <taxon>Cyprinodontiformes</taxon>
        <taxon>Goodeidae</taxon>
        <taxon>Crenichthys</taxon>
    </lineage>
</organism>
<comment type="caution">
    <text evidence="2">The sequence shown here is derived from an EMBL/GenBank/DDBJ whole genome shotgun (WGS) entry which is preliminary data.</text>
</comment>
<keyword evidence="3" id="KW-1185">Reference proteome</keyword>
<dbReference type="AlphaFoldDB" id="A0AAV9SD60"/>
<dbReference type="Proteomes" id="UP001311232">
    <property type="component" value="Unassembled WGS sequence"/>
</dbReference>
<name>A0AAV9SD60_9TELE</name>
<proteinExistence type="predicted"/>
<protein>
    <submittedName>
        <fullName evidence="2">Uncharacterized protein</fullName>
    </submittedName>
</protein>
<gene>
    <name evidence="2" type="ORF">CRENBAI_024073</name>
</gene>